<dbReference type="AlphaFoldDB" id="A0AAN9BG00"/>
<evidence type="ECO:0000256" key="1">
    <source>
        <dbReference type="SAM" id="MobiDB-lite"/>
    </source>
</evidence>
<evidence type="ECO:0000313" key="3">
    <source>
        <dbReference type="Proteomes" id="UP001374579"/>
    </source>
</evidence>
<feature type="compositionally biased region" description="Basic residues" evidence="1">
    <location>
        <begin position="12"/>
        <end position="21"/>
    </location>
</feature>
<keyword evidence="3" id="KW-1185">Reference proteome</keyword>
<feature type="region of interest" description="Disordered" evidence="1">
    <location>
        <begin position="1"/>
        <end position="24"/>
    </location>
</feature>
<gene>
    <name evidence="2" type="ORF">V1264_016847</name>
</gene>
<organism evidence="2 3">
    <name type="scientific">Littorina saxatilis</name>
    <dbReference type="NCBI Taxonomy" id="31220"/>
    <lineage>
        <taxon>Eukaryota</taxon>
        <taxon>Metazoa</taxon>
        <taxon>Spiralia</taxon>
        <taxon>Lophotrochozoa</taxon>
        <taxon>Mollusca</taxon>
        <taxon>Gastropoda</taxon>
        <taxon>Caenogastropoda</taxon>
        <taxon>Littorinimorpha</taxon>
        <taxon>Littorinoidea</taxon>
        <taxon>Littorinidae</taxon>
        <taxon>Littorina</taxon>
    </lineage>
</organism>
<evidence type="ECO:0000313" key="2">
    <source>
        <dbReference type="EMBL" id="KAK7105476.1"/>
    </source>
</evidence>
<sequence>MALRGRLGVKQTKQKNKHGRLQQRERQVTVEYGPVFSQPWVIPYQFEPLRCQNAGEARPQGTVRNRASLIGNTKWCQCSNSKRNLNSNVWKTWMRR</sequence>
<dbReference type="Proteomes" id="UP001374579">
    <property type="component" value="Unassembled WGS sequence"/>
</dbReference>
<reference evidence="2 3" key="1">
    <citation type="submission" date="2024-02" db="EMBL/GenBank/DDBJ databases">
        <title>Chromosome-scale genome assembly of the rough periwinkle Littorina saxatilis.</title>
        <authorList>
            <person name="De Jode A."/>
            <person name="Faria R."/>
            <person name="Formenti G."/>
            <person name="Sims Y."/>
            <person name="Smith T.P."/>
            <person name="Tracey A."/>
            <person name="Wood J.M.D."/>
            <person name="Zagrodzka Z.B."/>
            <person name="Johannesson K."/>
            <person name="Butlin R.K."/>
            <person name="Leder E.H."/>
        </authorList>
    </citation>
    <scope>NUCLEOTIDE SEQUENCE [LARGE SCALE GENOMIC DNA]</scope>
    <source>
        <strain evidence="2">Snail1</strain>
        <tissue evidence="2">Muscle</tissue>
    </source>
</reference>
<name>A0AAN9BG00_9CAEN</name>
<proteinExistence type="predicted"/>
<protein>
    <submittedName>
        <fullName evidence="2">Uncharacterized protein</fullName>
    </submittedName>
</protein>
<dbReference type="EMBL" id="JBAMIC010000007">
    <property type="protein sequence ID" value="KAK7105476.1"/>
    <property type="molecule type" value="Genomic_DNA"/>
</dbReference>
<accession>A0AAN9BG00</accession>
<comment type="caution">
    <text evidence="2">The sequence shown here is derived from an EMBL/GenBank/DDBJ whole genome shotgun (WGS) entry which is preliminary data.</text>
</comment>